<sequence length="495" mass="54879">MTDEPEIPLVCVDLGSNSFHLLKASYCKGAFRILNKAKERVRLAEGLSDDHQLSEAAFQRGLDCLARFKEIIGNLPASRVRTVATYTLRRAANGDAFIKAARAVYPYPIEVIAGAEEARLIYQGVAHTQPGRDSRLVMDIGGGSTEFVIGRGLETRRLASLAMGCVSFQQRFFKDGKITEGGFKAAETAAAQELESIEQSYKDEGWQQAIGCSGTIKAVQACIQAKWPSESAISLKRLKALKKLCLQAGELQKLKLPAVNDERLQVFPAGLAILLASFKALDLAGLEYSDAALREGLMFQMEPGLGFQDARERTAASLAAQYHVDRPQALRVRHLALALYRALGDNPEHAMLLGWAAELHEVGLQINFHGVQRHSAYILENSDLIGFNQEQQLLLATLVRYSRKGLKQFALPRLNLFGDDEVRLLVRLLRLAVLLNRRRQSQRLPKIALRLDGQQLTLRFPAPWLARQDLVSADLAQEAQYQAQAGWPLVIESQE</sequence>
<evidence type="ECO:0000256" key="10">
    <source>
        <dbReference type="ARBA" id="ARBA00047607"/>
    </source>
</evidence>
<dbReference type="PANTHER" id="PTHR30005">
    <property type="entry name" value="EXOPOLYPHOSPHATASE"/>
    <property type="match status" value="1"/>
</dbReference>
<comment type="catalytic activity">
    <reaction evidence="10">
        <text>[phosphate](n) + H2O = [phosphate](n-1) + phosphate + H(+)</text>
        <dbReference type="Rhea" id="RHEA:21528"/>
        <dbReference type="Rhea" id="RHEA-COMP:9859"/>
        <dbReference type="Rhea" id="RHEA-COMP:14279"/>
        <dbReference type="ChEBI" id="CHEBI:15377"/>
        <dbReference type="ChEBI" id="CHEBI:15378"/>
        <dbReference type="ChEBI" id="CHEBI:16838"/>
        <dbReference type="ChEBI" id="CHEBI:43474"/>
        <dbReference type="EC" id="3.6.1.11"/>
    </reaction>
</comment>
<dbReference type="Proteomes" id="UP000006755">
    <property type="component" value="Unassembled WGS sequence"/>
</dbReference>
<evidence type="ECO:0000256" key="3">
    <source>
        <dbReference type="ARBA" id="ARBA00007125"/>
    </source>
</evidence>
<dbReference type="Gene3D" id="3.30.420.40">
    <property type="match status" value="1"/>
</dbReference>
<feature type="domain" description="Ppx/GppA phosphatase C-terminal" evidence="12">
    <location>
        <begin position="311"/>
        <end position="478"/>
    </location>
</feature>
<name>K2IWP0_9GAMM</name>
<evidence type="ECO:0000256" key="9">
    <source>
        <dbReference type="ARBA" id="ARBA00023136"/>
    </source>
</evidence>
<evidence type="ECO:0000256" key="5">
    <source>
        <dbReference type="ARBA" id="ARBA00012451"/>
    </source>
</evidence>
<keyword evidence="14" id="KW-1185">Reference proteome</keyword>
<evidence type="ECO:0000259" key="12">
    <source>
        <dbReference type="Pfam" id="PF21447"/>
    </source>
</evidence>
<dbReference type="GO" id="GO:0004309">
    <property type="term" value="F:exopolyphosphatase activity"/>
    <property type="evidence" value="ECO:0007669"/>
    <property type="project" value="UniProtKB-EC"/>
</dbReference>
<dbReference type="Pfam" id="PF02541">
    <property type="entry name" value="Ppx-GppA"/>
    <property type="match status" value="1"/>
</dbReference>
<evidence type="ECO:0000313" key="14">
    <source>
        <dbReference type="Proteomes" id="UP000006755"/>
    </source>
</evidence>
<reference evidence="13 14" key="1">
    <citation type="journal article" date="2012" name="J. Bacteriol.">
        <title>Genome Sequence of Gallaecimonas xiamenensis Type Strain 3-C-1.</title>
        <authorList>
            <person name="Lai Q."/>
            <person name="Wang L."/>
            <person name="Wang W."/>
            <person name="Shao Z."/>
        </authorList>
    </citation>
    <scope>NUCLEOTIDE SEQUENCE [LARGE SCALE GENOMIC DNA]</scope>
    <source>
        <strain evidence="13 14">3-C-1</strain>
    </source>
</reference>
<dbReference type="FunFam" id="3.30.420.150:FF:000001">
    <property type="entry name" value="Guanosine-5'-triphosphate,3'-diphosphate pyrophosphatase"/>
    <property type="match status" value="1"/>
</dbReference>
<dbReference type="STRING" id="745411.B3C1_08461"/>
<dbReference type="PANTHER" id="PTHR30005:SF14">
    <property type="entry name" value="EXOPOLYPHOSPHATASE"/>
    <property type="match status" value="1"/>
</dbReference>
<evidence type="ECO:0000256" key="2">
    <source>
        <dbReference type="ARBA" id="ARBA00004202"/>
    </source>
</evidence>
<dbReference type="Gene3D" id="1.10.3210.10">
    <property type="entry name" value="Hypothetical protein af1432"/>
    <property type="match status" value="1"/>
</dbReference>
<dbReference type="PIRSF" id="PIRSF001267">
    <property type="entry name" value="Pyrophosphatase_GppA_Ppx"/>
    <property type="match status" value="1"/>
</dbReference>
<proteinExistence type="inferred from homology"/>
<comment type="subcellular location">
    <subcellularLocation>
        <location evidence="2">Cell membrane</location>
        <topology evidence="2">Peripheral membrane protein</topology>
    </subcellularLocation>
</comment>
<comment type="subunit">
    <text evidence="4">Homodimer.</text>
</comment>
<dbReference type="EC" id="3.6.1.11" evidence="5"/>
<dbReference type="CDD" id="cd24053">
    <property type="entry name" value="ASKHA_NBD_EcPPX-GppA-like"/>
    <property type="match status" value="1"/>
</dbReference>
<comment type="similarity">
    <text evidence="3">Belongs to the GppA/Ppx family.</text>
</comment>
<gene>
    <name evidence="13" type="ORF">B3C1_08461</name>
</gene>
<keyword evidence="8" id="KW-0378">Hydrolase</keyword>
<dbReference type="FunFam" id="3.30.420.40:FF:000023">
    <property type="entry name" value="Guanosine-5'-triphosphate,3'-diphosphate pyrophosphatase"/>
    <property type="match status" value="1"/>
</dbReference>
<evidence type="ECO:0000256" key="6">
    <source>
        <dbReference type="ARBA" id="ARBA00020416"/>
    </source>
</evidence>
<dbReference type="EMBL" id="AMRI01000010">
    <property type="protein sequence ID" value="EKE74906.1"/>
    <property type="molecule type" value="Genomic_DNA"/>
</dbReference>
<dbReference type="InterPro" id="IPR043129">
    <property type="entry name" value="ATPase_NBD"/>
</dbReference>
<keyword evidence="9" id="KW-0472">Membrane</keyword>
<evidence type="ECO:0000256" key="4">
    <source>
        <dbReference type="ARBA" id="ARBA00011738"/>
    </source>
</evidence>
<evidence type="ECO:0000256" key="8">
    <source>
        <dbReference type="ARBA" id="ARBA00022801"/>
    </source>
</evidence>
<dbReference type="eggNOG" id="COG0248">
    <property type="taxonomic scope" value="Bacteria"/>
</dbReference>
<protein>
    <recommendedName>
        <fullName evidence="6">Exopolyphosphatase</fullName>
        <ecNumber evidence="5">3.6.1.11</ecNumber>
    </recommendedName>
</protein>
<comment type="caution">
    <text evidence="13">The sequence shown here is derived from an EMBL/GenBank/DDBJ whole genome shotgun (WGS) entry which is preliminary data.</text>
</comment>
<dbReference type="InterPro" id="IPR050273">
    <property type="entry name" value="GppA/Ppx_hydrolase"/>
</dbReference>
<evidence type="ECO:0000259" key="11">
    <source>
        <dbReference type="Pfam" id="PF02541"/>
    </source>
</evidence>
<feature type="domain" description="Ppx/GppA phosphatase N-terminal" evidence="11">
    <location>
        <begin position="28"/>
        <end position="303"/>
    </location>
</feature>
<dbReference type="GO" id="GO:0006798">
    <property type="term" value="P:polyphosphate catabolic process"/>
    <property type="evidence" value="ECO:0007669"/>
    <property type="project" value="TreeGrafter"/>
</dbReference>
<dbReference type="InterPro" id="IPR030673">
    <property type="entry name" value="PyroPPase_GppA_Ppx"/>
</dbReference>
<dbReference type="NCBIfam" id="TIGR03706">
    <property type="entry name" value="exo_poly_only"/>
    <property type="match status" value="1"/>
</dbReference>
<dbReference type="Pfam" id="PF21447">
    <property type="entry name" value="Ppx-GppA_III"/>
    <property type="match status" value="1"/>
</dbReference>
<dbReference type="AlphaFoldDB" id="K2IWP0"/>
<comment type="cofactor">
    <cofactor evidence="1">
        <name>Mg(2+)</name>
        <dbReference type="ChEBI" id="CHEBI:18420"/>
    </cofactor>
</comment>
<evidence type="ECO:0000313" key="13">
    <source>
        <dbReference type="EMBL" id="EKE74906.1"/>
    </source>
</evidence>
<dbReference type="PATRIC" id="fig|745411.4.peg.1651"/>
<dbReference type="SUPFAM" id="SSF109604">
    <property type="entry name" value="HD-domain/PDEase-like"/>
    <property type="match status" value="1"/>
</dbReference>
<dbReference type="SUPFAM" id="SSF53067">
    <property type="entry name" value="Actin-like ATPase domain"/>
    <property type="match status" value="2"/>
</dbReference>
<dbReference type="InterPro" id="IPR003695">
    <property type="entry name" value="Ppx_GppA_N"/>
</dbReference>
<accession>K2IWP0</accession>
<dbReference type="Gene3D" id="3.30.420.150">
    <property type="entry name" value="Exopolyphosphatase. Domain 2"/>
    <property type="match status" value="1"/>
</dbReference>
<organism evidence="13 14">
    <name type="scientific">Gallaecimonas xiamenensis 3-C-1</name>
    <dbReference type="NCBI Taxonomy" id="745411"/>
    <lineage>
        <taxon>Bacteria</taxon>
        <taxon>Pseudomonadati</taxon>
        <taxon>Pseudomonadota</taxon>
        <taxon>Gammaproteobacteria</taxon>
        <taxon>Enterobacterales</taxon>
        <taxon>Gallaecimonadaceae</taxon>
        <taxon>Gallaecimonas</taxon>
    </lineage>
</organism>
<evidence type="ECO:0000256" key="7">
    <source>
        <dbReference type="ARBA" id="ARBA00022475"/>
    </source>
</evidence>
<dbReference type="InterPro" id="IPR022371">
    <property type="entry name" value="Exopolyphosphatase"/>
</dbReference>
<dbReference type="OrthoDB" id="9793035at2"/>
<evidence type="ECO:0000256" key="1">
    <source>
        <dbReference type="ARBA" id="ARBA00001946"/>
    </source>
</evidence>
<keyword evidence="7" id="KW-1003">Cell membrane</keyword>
<dbReference type="GO" id="GO:0005886">
    <property type="term" value="C:plasma membrane"/>
    <property type="evidence" value="ECO:0007669"/>
    <property type="project" value="UniProtKB-SubCell"/>
</dbReference>
<dbReference type="RefSeq" id="WP_008484203.1">
    <property type="nucleotide sequence ID" value="NZ_AMRI01000010.1"/>
</dbReference>
<dbReference type="InterPro" id="IPR048950">
    <property type="entry name" value="Ppx_GppA_C"/>
</dbReference>